<evidence type="ECO:0000313" key="2">
    <source>
        <dbReference type="WBParaSite" id="Pan_g19317.t1"/>
    </source>
</evidence>
<name>A0A7E4VEJ7_PANRE</name>
<proteinExistence type="predicted"/>
<keyword evidence="1" id="KW-1185">Reference proteome</keyword>
<reference evidence="1" key="1">
    <citation type="journal article" date="2013" name="Genetics">
        <title>The draft genome and transcriptome of Panagrellus redivivus are shaped by the harsh demands of a free-living lifestyle.</title>
        <authorList>
            <person name="Srinivasan J."/>
            <person name="Dillman A.R."/>
            <person name="Macchietto M.G."/>
            <person name="Heikkinen L."/>
            <person name="Lakso M."/>
            <person name="Fracchia K.M."/>
            <person name="Antoshechkin I."/>
            <person name="Mortazavi A."/>
            <person name="Wong G."/>
            <person name="Sternberg P.W."/>
        </authorList>
    </citation>
    <scope>NUCLEOTIDE SEQUENCE [LARGE SCALE GENOMIC DNA]</scope>
    <source>
        <strain evidence="1">MT8872</strain>
    </source>
</reference>
<dbReference type="Gene3D" id="3.30.710.10">
    <property type="entry name" value="Potassium Channel Kv1.1, Chain A"/>
    <property type="match status" value="2"/>
</dbReference>
<organism evidence="1 2">
    <name type="scientific">Panagrellus redivivus</name>
    <name type="common">Microworm</name>
    <dbReference type="NCBI Taxonomy" id="6233"/>
    <lineage>
        <taxon>Eukaryota</taxon>
        <taxon>Metazoa</taxon>
        <taxon>Ecdysozoa</taxon>
        <taxon>Nematoda</taxon>
        <taxon>Chromadorea</taxon>
        <taxon>Rhabditida</taxon>
        <taxon>Tylenchina</taxon>
        <taxon>Panagrolaimomorpha</taxon>
        <taxon>Panagrolaimoidea</taxon>
        <taxon>Panagrolaimidae</taxon>
        <taxon>Panagrellus</taxon>
    </lineage>
</organism>
<dbReference type="WBParaSite" id="Pan_g19317.t1">
    <property type="protein sequence ID" value="Pan_g19317.t1"/>
    <property type="gene ID" value="Pan_g19317"/>
</dbReference>
<dbReference type="Proteomes" id="UP000492821">
    <property type="component" value="Unassembled WGS sequence"/>
</dbReference>
<evidence type="ECO:0000313" key="1">
    <source>
        <dbReference type="Proteomes" id="UP000492821"/>
    </source>
</evidence>
<reference evidence="2" key="2">
    <citation type="submission" date="2020-10" db="UniProtKB">
        <authorList>
            <consortium name="WormBaseParasite"/>
        </authorList>
    </citation>
    <scope>IDENTIFICATION</scope>
</reference>
<dbReference type="SUPFAM" id="SSF54695">
    <property type="entry name" value="POZ domain"/>
    <property type="match status" value="1"/>
</dbReference>
<dbReference type="InterPro" id="IPR011333">
    <property type="entry name" value="SKP1/BTB/POZ_sf"/>
</dbReference>
<dbReference type="AlphaFoldDB" id="A0A7E4VEJ7"/>
<accession>A0A7E4VEJ7</accession>
<protein>
    <submittedName>
        <fullName evidence="2">BTB domain-containing protein</fullName>
    </submittedName>
</protein>
<sequence length="635" mass="72955">MSGENFMIYRFGRQTRIEFPTEWLDCVEQKTLCKVFDGGYDNFRYKITCIPNNNGYISVSVIANRRVDFSTRFLIKNTTVNTFVPAEPVEYIAAELSPFCPHIVGCDQLASRERLNIEGALVLPTVEITCISNFWLQSEIALPRPPSNARLFGDKDLVTLNLRDGYLDVNRFLLRSISERFRDELSYNTPDHAESFAIPDFRHEIVNRCVDIALGRRPSDCTLRQLLKMQRFSYEFQVIGLQYCLDTFLAKQLNIENFNSILANAIECQSTLLLKACYLLANRENIYNDCSFEEQGAMEYGLASFPADPEVNEASNVVRQEEESIEDRAAFLSTLPASIQLTVNVNQDQDHSTSFPAPLNPDFEFCVEHKVERVNDGRLKVSFFLYVDREIMTHYILKIEGEEHERSRCIMAHATQGNHLCTIPLGDQTTSFTVNYECEFEFAYEKICDLPHLPTNWALSLCDNRALDVGALETPTESEKMNRDLFCGISPLFCELFKDPKTTGVKLQNVKFTVLFRTVRYILGVKLNEITITEVLEILYFAHSYKIYGLKKHLEQWIDDNLTKEMLCDVAAYAEYSNNDRLKERCAQCYANVPSVAEQQKAIPGFTGLSREMMLFLQKRSVDILNEVGHEDEWI</sequence>